<dbReference type="GO" id="GO:0046656">
    <property type="term" value="P:folic acid biosynthetic process"/>
    <property type="evidence" value="ECO:0007669"/>
    <property type="project" value="UniProtKB-KW"/>
</dbReference>
<evidence type="ECO:0000256" key="12">
    <source>
        <dbReference type="ARBA" id="ARBA00030193"/>
    </source>
</evidence>
<dbReference type="OrthoDB" id="9811744at2"/>
<proteinExistence type="inferred from homology"/>
<dbReference type="SUPFAM" id="SSF51717">
    <property type="entry name" value="Dihydropteroate synthetase-like"/>
    <property type="match status" value="1"/>
</dbReference>
<keyword evidence="9 14" id="KW-0479">Metal-binding</keyword>
<dbReference type="FunFam" id="3.20.20.20:FF:000004">
    <property type="entry name" value="Dihydropteroate synthase"/>
    <property type="match status" value="1"/>
</dbReference>
<evidence type="ECO:0000256" key="14">
    <source>
        <dbReference type="RuleBase" id="RU361205"/>
    </source>
</evidence>
<evidence type="ECO:0000256" key="4">
    <source>
        <dbReference type="ARBA" id="ARBA00009503"/>
    </source>
</evidence>
<keyword evidence="10 14" id="KW-0460">Magnesium</keyword>
<comment type="function">
    <text evidence="13 14">Catalyzes the condensation of para-aminobenzoate (pABA) with 6-hydroxymethyl-7,8-dihydropterin diphosphate (DHPt-PP) to form 7,8-dihydropteroate (H2Pte), the immediate precursor of folate derivatives.</text>
</comment>
<comment type="caution">
    <text evidence="16">The sequence shown here is derived from an EMBL/GenBank/DDBJ whole genome shotgun (WGS) entry which is preliminary data.</text>
</comment>
<evidence type="ECO:0000313" key="17">
    <source>
        <dbReference type="Proteomes" id="UP000078356"/>
    </source>
</evidence>
<dbReference type="GO" id="GO:0005829">
    <property type="term" value="C:cytosol"/>
    <property type="evidence" value="ECO:0007669"/>
    <property type="project" value="TreeGrafter"/>
</dbReference>
<dbReference type="PROSITE" id="PS00792">
    <property type="entry name" value="DHPS_1"/>
    <property type="match status" value="1"/>
</dbReference>
<evidence type="ECO:0000256" key="2">
    <source>
        <dbReference type="ARBA" id="ARBA00001946"/>
    </source>
</evidence>
<feature type="domain" description="Pterin-binding" evidence="15">
    <location>
        <begin position="22"/>
        <end position="274"/>
    </location>
</feature>
<dbReference type="NCBIfam" id="TIGR01496">
    <property type="entry name" value="DHPS"/>
    <property type="match status" value="1"/>
</dbReference>
<gene>
    <name evidence="16" type="primary">folP</name>
    <name evidence="16" type="ORF">A4V15_19955</name>
</gene>
<comment type="similarity">
    <text evidence="4 14">Belongs to the DHPS family.</text>
</comment>
<accession>A0A178LFR4</accession>
<dbReference type="Proteomes" id="UP000078356">
    <property type="component" value="Unassembled WGS sequence"/>
</dbReference>
<dbReference type="PROSITE" id="PS50972">
    <property type="entry name" value="PTERIN_BINDING"/>
    <property type="match status" value="1"/>
</dbReference>
<comment type="catalytic activity">
    <reaction evidence="1">
        <text>(7,8-dihydropterin-6-yl)methyl diphosphate + 4-aminobenzoate = 7,8-dihydropteroate + diphosphate</text>
        <dbReference type="Rhea" id="RHEA:19949"/>
        <dbReference type="ChEBI" id="CHEBI:17836"/>
        <dbReference type="ChEBI" id="CHEBI:17839"/>
        <dbReference type="ChEBI" id="CHEBI:33019"/>
        <dbReference type="ChEBI" id="CHEBI:72950"/>
        <dbReference type="EC" id="2.5.1.15"/>
    </reaction>
</comment>
<evidence type="ECO:0000256" key="7">
    <source>
        <dbReference type="ARBA" id="ARBA00016919"/>
    </source>
</evidence>
<keyword evidence="11 14" id="KW-0289">Folate biosynthesis</keyword>
<dbReference type="CDD" id="cd00739">
    <property type="entry name" value="DHPS"/>
    <property type="match status" value="1"/>
</dbReference>
<organism evidence="16 17">
    <name type="scientific">Pseudomonas oryzihabitans</name>
    <dbReference type="NCBI Taxonomy" id="47885"/>
    <lineage>
        <taxon>Bacteria</taxon>
        <taxon>Pseudomonadati</taxon>
        <taxon>Pseudomonadota</taxon>
        <taxon>Gammaproteobacteria</taxon>
        <taxon>Pseudomonadales</taxon>
        <taxon>Pseudomonadaceae</taxon>
        <taxon>Pseudomonas</taxon>
    </lineage>
</organism>
<evidence type="ECO:0000256" key="6">
    <source>
        <dbReference type="ARBA" id="ARBA00012458"/>
    </source>
</evidence>
<dbReference type="PANTHER" id="PTHR20941:SF1">
    <property type="entry name" value="FOLIC ACID SYNTHESIS PROTEIN FOL1"/>
    <property type="match status" value="1"/>
</dbReference>
<evidence type="ECO:0000256" key="5">
    <source>
        <dbReference type="ARBA" id="ARBA00011738"/>
    </source>
</evidence>
<protein>
    <recommendedName>
        <fullName evidence="7 14">Dihydropteroate synthase</fullName>
        <shortName evidence="14">DHPS</shortName>
        <ecNumber evidence="6 14">2.5.1.15</ecNumber>
    </recommendedName>
    <alternativeName>
        <fullName evidence="12 14">Dihydropteroate pyrophosphorylase</fullName>
    </alternativeName>
</protein>
<reference evidence="16 17" key="1">
    <citation type="submission" date="2016-04" db="EMBL/GenBank/DDBJ databases">
        <title>Draft Genome Sequences of Staphylococcus capitis Strain H36, S. capitis Strain H65, S. cohnii Strain H62, S. hominis Strain H69, Mycobacterium iranicum Strain H39, Plantibacter sp. Strain H53, Pseudomonas oryzihabitans Strain H72, and Microbacterium sp. Strain H83, isolated from residential settings.</title>
        <authorList>
            <person name="Lymperopoulou D."/>
            <person name="Adams R.I."/>
            <person name="Lindow S."/>
            <person name="Coil D.A."/>
            <person name="Jospin G."/>
            <person name="Eisen J.A."/>
        </authorList>
    </citation>
    <scope>NUCLEOTIDE SEQUENCE [LARGE SCALE GENOMIC DNA]</scope>
    <source>
        <strain evidence="16 17">H72</strain>
    </source>
</reference>
<comment type="subunit">
    <text evidence="5">Homodimer.</text>
</comment>
<dbReference type="AlphaFoldDB" id="A0A178LFR4"/>
<comment type="pathway">
    <text evidence="3 14">Cofactor biosynthesis; tetrahydrofolate biosynthesis; 7,8-dihydrofolate from 2-amino-4-hydroxy-6-hydroxymethyl-7,8-dihydropteridine diphosphate and 4-aminobenzoate: step 1/2.</text>
</comment>
<evidence type="ECO:0000259" key="15">
    <source>
        <dbReference type="PROSITE" id="PS50972"/>
    </source>
</evidence>
<dbReference type="PROSITE" id="PS00793">
    <property type="entry name" value="DHPS_2"/>
    <property type="match status" value="1"/>
</dbReference>
<evidence type="ECO:0000256" key="10">
    <source>
        <dbReference type="ARBA" id="ARBA00022842"/>
    </source>
</evidence>
<evidence type="ECO:0000256" key="9">
    <source>
        <dbReference type="ARBA" id="ARBA00022723"/>
    </source>
</evidence>
<dbReference type="InterPro" id="IPR045031">
    <property type="entry name" value="DHP_synth-like"/>
</dbReference>
<keyword evidence="8 14" id="KW-0808">Transferase</keyword>
<dbReference type="PANTHER" id="PTHR20941">
    <property type="entry name" value="FOLATE SYNTHESIS PROTEINS"/>
    <property type="match status" value="1"/>
</dbReference>
<name>A0A178LFR4_9PSED</name>
<dbReference type="UniPathway" id="UPA00077">
    <property type="reaction ID" value="UER00156"/>
</dbReference>
<dbReference type="InterPro" id="IPR000489">
    <property type="entry name" value="Pterin-binding_dom"/>
</dbReference>
<dbReference type="InterPro" id="IPR006390">
    <property type="entry name" value="DHP_synth_dom"/>
</dbReference>
<dbReference type="InterPro" id="IPR011005">
    <property type="entry name" value="Dihydropteroate_synth-like_sf"/>
</dbReference>
<evidence type="ECO:0000256" key="1">
    <source>
        <dbReference type="ARBA" id="ARBA00000012"/>
    </source>
</evidence>
<dbReference type="GO" id="GO:0046872">
    <property type="term" value="F:metal ion binding"/>
    <property type="evidence" value="ECO:0007669"/>
    <property type="project" value="UniProtKB-KW"/>
</dbReference>
<dbReference type="GO" id="GO:0004156">
    <property type="term" value="F:dihydropteroate synthase activity"/>
    <property type="evidence" value="ECO:0007669"/>
    <property type="project" value="UniProtKB-EC"/>
</dbReference>
<evidence type="ECO:0000256" key="11">
    <source>
        <dbReference type="ARBA" id="ARBA00022909"/>
    </source>
</evidence>
<dbReference type="Pfam" id="PF00809">
    <property type="entry name" value="Pterin_bind"/>
    <property type="match status" value="1"/>
</dbReference>
<sequence length="287" mass="30253">MFNPFPSTRLPCGNRVLVFDAPKVMGILNVTPDSFSDGGRYTAVESALRHAEGMVNAGAAIIDVGGESTRPGAPVVSEAEELDRVIPVVEAIARELDVVISLDTSTPAVMREGARAGAGLINDVRSLRRSGALEAAAASDLAICLMHMQGEPSTMQQAPVYTDVAGEVGAFLAEQVRRCEAAGIARERLVLDPGYGFAKTLEHNLELFKRQAELLAFGLPLLVGVSRKSMIGAVTGRPVEGRLAGGLALAALALAKGAQILRVHDVAETVDVVKMITAVEGFRQEQN</sequence>
<evidence type="ECO:0000256" key="8">
    <source>
        <dbReference type="ARBA" id="ARBA00022679"/>
    </source>
</evidence>
<dbReference type="GO" id="GO:0046654">
    <property type="term" value="P:tetrahydrofolate biosynthetic process"/>
    <property type="evidence" value="ECO:0007669"/>
    <property type="project" value="UniProtKB-UniPathway"/>
</dbReference>
<dbReference type="RefSeq" id="WP_064308125.1">
    <property type="nucleotide sequence ID" value="NZ_LWCR01000020.1"/>
</dbReference>
<dbReference type="EC" id="2.5.1.15" evidence="6 14"/>
<dbReference type="EMBL" id="LWCR01000020">
    <property type="protein sequence ID" value="OAN28736.1"/>
    <property type="molecule type" value="Genomic_DNA"/>
</dbReference>
<evidence type="ECO:0000313" key="16">
    <source>
        <dbReference type="EMBL" id="OAN28736.1"/>
    </source>
</evidence>
<comment type="cofactor">
    <cofactor evidence="2 14">
        <name>Mg(2+)</name>
        <dbReference type="ChEBI" id="CHEBI:18420"/>
    </cofactor>
</comment>
<evidence type="ECO:0000256" key="3">
    <source>
        <dbReference type="ARBA" id="ARBA00004763"/>
    </source>
</evidence>
<evidence type="ECO:0000256" key="13">
    <source>
        <dbReference type="ARBA" id="ARBA00053449"/>
    </source>
</evidence>
<dbReference type="Gene3D" id="3.20.20.20">
    <property type="entry name" value="Dihydropteroate synthase-like"/>
    <property type="match status" value="1"/>
</dbReference>